<dbReference type="RefSeq" id="WP_065365683.1">
    <property type="nucleotide sequence ID" value="NZ_FMUP01000012.1"/>
</dbReference>
<dbReference type="EMBL" id="FTMC01000031">
    <property type="protein sequence ID" value="SIR50510.1"/>
    <property type="molecule type" value="Genomic_DNA"/>
</dbReference>
<feature type="transmembrane region" description="Helical" evidence="1">
    <location>
        <begin position="6"/>
        <end position="23"/>
    </location>
</feature>
<evidence type="ECO:0000256" key="1">
    <source>
        <dbReference type="SAM" id="Phobius"/>
    </source>
</evidence>
<dbReference type="OrthoDB" id="6184284at2"/>
<keyword evidence="1" id="KW-1133">Transmembrane helix</keyword>
<evidence type="ECO:0000313" key="3">
    <source>
        <dbReference type="Proteomes" id="UP000186079"/>
    </source>
</evidence>
<organism evidence="2 3">
    <name type="scientific">Pseudomonas flexibilis</name>
    <dbReference type="NCBI Taxonomy" id="706570"/>
    <lineage>
        <taxon>Bacteria</taxon>
        <taxon>Pseudomonadati</taxon>
        <taxon>Pseudomonadota</taxon>
        <taxon>Gammaproteobacteria</taxon>
        <taxon>Pseudomonadales</taxon>
        <taxon>Pseudomonadaceae</taxon>
        <taxon>Pseudomonas</taxon>
    </lineage>
</organism>
<protein>
    <recommendedName>
        <fullName evidence="4">DUF2897 domain-containing protein</fullName>
    </recommendedName>
</protein>
<dbReference type="Proteomes" id="UP000186079">
    <property type="component" value="Unassembled WGS sequence"/>
</dbReference>
<name>A0A1N7BGQ5_9PSED</name>
<keyword evidence="1" id="KW-0472">Membrane</keyword>
<sequence>MPWYMWLLLVLVFGTVIGGLLMLRSGAKKIPLTEEQLKEIKERNARLDAQEREYRK</sequence>
<keyword evidence="1" id="KW-0812">Transmembrane</keyword>
<proteinExistence type="predicted"/>
<evidence type="ECO:0008006" key="4">
    <source>
        <dbReference type="Google" id="ProtNLM"/>
    </source>
</evidence>
<gene>
    <name evidence="2" type="ORF">SAMN05421672_13110</name>
</gene>
<accession>A0A1N7BGQ5</accession>
<reference evidence="2 3" key="1">
    <citation type="submission" date="2017-01" db="EMBL/GenBank/DDBJ databases">
        <authorList>
            <person name="Mah S.A."/>
            <person name="Swanson W.J."/>
            <person name="Moy G.W."/>
            <person name="Vacquier V.D."/>
        </authorList>
    </citation>
    <scope>NUCLEOTIDE SEQUENCE [LARGE SCALE GENOMIC DNA]</scope>
    <source>
        <strain evidence="2 3">ATCC 29606</strain>
    </source>
</reference>
<dbReference type="InterPro" id="IPR021550">
    <property type="entry name" value="DUF2897"/>
</dbReference>
<evidence type="ECO:0000313" key="2">
    <source>
        <dbReference type="EMBL" id="SIR50510.1"/>
    </source>
</evidence>
<dbReference type="Pfam" id="PF11446">
    <property type="entry name" value="DUF2897"/>
    <property type="match status" value="1"/>
</dbReference>
<dbReference type="AlphaFoldDB" id="A0A1N7BGQ5"/>